<feature type="region of interest" description="Disordered" evidence="1">
    <location>
        <begin position="25"/>
        <end position="72"/>
    </location>
</feature>
<name>A0A9P4PN02_9PLEO</name>
<keyword evidence="3" id="KW-1185">Reference proteome</keyword>
<dbReference type="AlphaFoldDB" id="A0A9P4PN02"/>
<accession>A0A9P4PN02</accession>
<dbReference type="OrthoDB" id="40902at2759"/>
<reference evidence="2" key="1">
    <citation type="journal article" date="2020" name="Stud. Mycol.">
        <title>101 Dothideomycetes genomes: a test case for predicting lifestyles and emergence of pathogens.</title>
        <authorList>
            <person name="Haridas S."/>
            <person name="Albert R."/>
            <person name="Binder M."/>
            <person name="Bloem J."/>
            <person name="Labutti K."/>
            <person name="Salamov A."/>
            <person name="Andreopoulos B."/>
            <person name="Baker S."/>
            <person name="Barry K."/>
            <person name="Bills G."/>
            <person name="Bluhm B."/>
            <person name="Cannon C."/>
            <person name="Castanera R."/>
            <person name="Culley D."/>
            <person name="Daum C."/>
            <person name="Ezra D."/>
            <person name="Gonzalez J."/>
            <person name="Henrissat B."/>
            <person name="Kuo A."/>
            <person name="Liang C."/>
            <person name="Lipzen A."/>
            <person name="Lutzoni F."/>
            <person name="Magnuson J."/>
            <person name="Mondo S."/>
            <person name="Nolan M."/>
            <person name="Ohm R."/>
            <person name="Pangilinan J."/>
            <person name="Park H.-J."/>
            <person name="Ramirez L."/>
            <person name="Alfaro M."/>
            <person name="Sun H."/>
            <person name="Tritt A."/>
            <person name="Yoshinaga Y."/>
            <person name="Zwiers L.-H."/>
            <person name="Turgeon B."/>
            <person name="Goodwin S."/>
            <person name="Spatafora J."/>
            <person name="Crous P."/>
            <person name="Grigoriev I."/>
        </authorList>
    </citation>
    <scope>NUCLEOTIDE SEQUENCE</scope>
    <source>
        <strain evidence="2">CBS 690.94</strain>
    </source>
</reference>
<dbReference type="EMBL" id="MU001495">
    <property type="protein sequence ID" value="KAF2448120.1"/>
    <property type="molecule type" value="Genomic_DNA"/>
</dbReference>
<evidence type="ECO:0000313" key="2">
    <source>
        <dbReference type="EMBL" id="KAF2448120.1"/>
    </source>
</evidence>
<gene>
    <name evidence="2" type="ORF">P171DRAFT_428242</name>
</gene>
<organism evidence="2 3">
    <name type="scientific">Karstenula rhodostoma CBS 690.94</name>
    <dbReference type="NCBI Taxonomy" id="1392251"/>
    <lineage>
        <taxon>Eukaryota</taxon>
        <taxon>Fungi</taxon>
        <taxon>Dikarya</taxon>
        <taxon>Ascomycota</taxon>
        <taxon>Pezizomycotina</taxon>
        <taxon>Dothideomycetes</taxon>
        <taxon>Pleosporomycetidae</taxon>
        <taxon>Pleosporales</taxon>
        <taxon>Massarineae</taxon>
        <taxon>Didymosphaeriaceae</taxon>
        <taxon>Karstenula</taxon>
    </lineage>
</organism>
<proteinExistence type="predicted"/>
<evidence type="ECO:0000256" key="1">
    <source>
        <dbReference type="SAM" id="MobiDB-lite"/>
    </source>
</evidence>
<sequence>MLAVSTAGNSMTDAWAQFAKGGVAPAAGSDALMRDRRQDMVRDDEVPVCRDPTPARQGISSKKSPLGSSITG</sequence>
<protein>
    <submittedName>
        <fullName evidence="2">Uncharacterized protein</fullName>
    </submittedName>
</protein>
<comment type="caution">
    <text evidence="2">The sequence shown here is derived from an EMBL/GenBank/DDBJ whole genome shotgun (WGS) entry which is preliminary data.</text>
</comment>
<feature type="compositionally biased region" description="Basic and acidic residues" evidence="1">
    <location>
        <begin position="32"/>
        <end position="48"/>
    </location>
</feature>
<feature type="compositionally biased region" description="Polar residues" evidence="1">
    <location>
        <begin position="58"/>
        <end position="72"/>
    </location>
</feature>
<evidence type="ECO:0000313" key="3">
    <source>
        <dbReference type="Proteomes" id="UP000799764"/>
    </source>
</evidence>
<dbReference type="Proteomes" id="UP000799764">
    <property type="component" value="Unassembled WGS sequence"/>
</dbReference>